<feature type="domain" description="DZANK-type" evidence="3">
    <location>
        <begin position="13"/>
        <end position="56"/>
    </location>
</feature>
<gene>
    <name evidence="4" type="ORF">SAMN06265222_109177</name>
</gene>
<dbReference type="InterPro" id="IPR005883">
    <property type="entry name" value="PilM"/>
</dbReference>
<comment type="caution">
    <text evidence="4">The sequence shown here is derived from an EMBL/GenBank/DDBJ whole genome shotgun (WGS) entry which is preliminary data.</text>
</comment>
<dbReference type="Pfam" id="PF11104">
    <property type="entry name" value="PilM_2"/>
    <property type="match status" value="1"/>
</dbReference>
<feature type="coiled-coil region" evidence="1">
    <location>
        <begin position="171"/>
        <end position="198"/>
    </location>
</feature>
<name>A0ABY1QD88_9BACT</name>
<reference evidence="4 5" key="1">
    <citation type="submission" date="2017-05" db="EMBL/GenBank/DDBJ databases">
        <authorList>
            <person name="Varghese N."/>
            <person name="Submissions S."/>
        </authorList>
    </citation>
    <scope>NUCLEOTIDE SEQUENCE [LARGE SCALE GENOMIC DNA]</scope>
    <source>
        <strain evidence="4 5">DSM 25457</strain>
    </source>
</reference>
<sequence length="723" mass="78949">MSVSESPAATLQCGACQHANAGAAQFCVSCGHSLYESCKQCSGPVTLTQKFCVACGTDLSAWLAERNEANEKRLAEAVAAAKSHDYERSLTMLKSLADVKDFRFAKHAATAHQASGKIQALRDRVVGDATSRIEQARQLFDRGDHAKAVAVLSPLPDRLLDDASRNILNTGRQHLGQLAELQKELQQALAQKDYLTAMGLNCQLLELQPDNEQYLTFSRQLGAKLIRRAEKLYARQDFAAANDMLSGLPDLVRSEAYYKLKDQIETANWLSGQFKDEPFAYNNLGRLALRFSKEVPGSGHAADLVKQLKEAVKGKRKSRRDLYSEWTGNRRSWAGGRVGVLGQVESLDLESVESPVSSYGPYAVAIGLALQGVGHGRVTDNMVIKKGMFSKIAKGKSKLAWGFDVGAAGVRVVCLEIEKGKSKPILRKCMHVDFETPLCRGGKLRSSDSDEVVSSLKSLLEQIELTGAAVWCNLPAYETVGRFCELPPVNDKDADKMVAAEARGRIPIDKDDLALVTWRSNFDKKVKVGRPLMMAAATRVAVQRRVDLLGLGGLTAIDGMVPDAVALANFAAYEFADLLNPTSSDGDDDEVNSEPPESLLGAKQQPTVAIICAGASMTTMVLVSPISIWYWSHESGGEDVTSSVARETKLTSKQAEQAKRNLAALDCPGRVDDVIEQKQVALKRRLSKLLQDAQATFDHMDVQQVWCVGQAHQQHGFLRRVMT</sequence>
<protein>
    <submittedName>
        <fullName evidence="4">Tfp pilus assembly protein, ATPase PilM</fullName>
    </submittedName>
</protein>
<evidence type="ECO:0000259" key="3">
    <source>
        <dbReference type="Pfam" id="PF12773"/>
    </source>
</evidence>
<keyword evidence="1" id="KW-0175">Coiled coil</keyword>
<feature type="region of interest" description="Disordered" evidence="2">
    <location>
        <begin position="583"/>
        <end position="602"/>
    </location>
</feature>
<evidence type="ECO:0000256" key="1">
    <source>
        <dbReference type="SAM" id="Coils"/>
    </source>
</evidence>
<dbReference type="EMBL" id="FXUG01000009">
    <property type="protein sequence ID" value="SMP66034.1"/>
    <property type="molecule type" value="Genomic_DNA"/>
</dbReference>
<dbReference type="Pfam" id="PF12773">
    <property type="entry name" value="DZR"/>
    <property type="match status" value="1"/>
</dbReference>
<accession>A0ABY1QD88</accession>
<dbReference type="RefSeq" id="WP_283433752.1">
    <property type="nucleotide sequence ID" value="NZ_FXUG01000009.1"/>
</dbReference>
<proteinExistence type="predicted"/>
<dbReference type="InterPro" id="IPR025874">
    <property type="entry name" value="DZR"/>
</dbReference>
<evidence type="ECO:0000313" key="5">
    <source>
        <dbReference type="Proteomes" id="UP001158067"/>
    </source>
</evidence>
<dbReference type="PANTHER" id="PTHR32432:SF3">
    <property type="entry name" value="ETHANOLAMINE UTILIZATION PROTEIN EUTJ"/>
    <property type="match status" value="1"/>
</dbReference>
<evidence type="ECO:0000313" key="4">
    <source>
        <dbReference type="EMBL" id="SMP66034.1"/>
    </source>
</evidence>
<evidence type="ECO:0000256" key="2">
    <source>
        <dbReference type="SAM" id="MobiDB-lite"/>
    </source>
</evidence>
<keyword evidence="5" id="KW-1185">Reference proteome</keyword>
<organism evidence="4 5">
    <name type="scientific">Neorhodopirellula lusitana</name>
    <dbReference type="NCBI Taxonomy" id="445327"/>
    <lineage>
        <taxon>Bacteria</taxon>
        <taxon>Pseudomonadati</taxon>
        <taxon>Planctomycetota</taxon>
        <taxon>Planctomycetia</taxon>
        <taxon>Pirellulales</taxon>
        <taxon>Pirellulaceae</taxon>
        <taxon>Neorhodopirellula</taxon>
    </lineage>
</organism>
<dbReference type="InterPro" id="IPR050696">
    <property type="entry name" value="FtsA/MreB"/>
</dbReference>
<dbReference type="Gene3D" id="3.30.420.40">
    <property type="match status" value="2"/>
</dbReference>
<dbReference type="PANTHER" id="PTHR32432">
    <property type="entry name" value="CELL DIVISION PROTEIN FTSA-RELATED"/>
    <property type="match status" value="1"/>
</dbReference>
<dbReference type="Proteomes" id="UP001158067">
    <property type="component" value="Unassembled WGS sequence"/>
</dbReference>